<dbReference type="Pfam" id="PF08268">
    <property type="entry name" value="FBA_3"/>
    <property type="match status" value="1"/>
</dbReference>
<evidence type="ECO:0000313" key="3">
    <source>
        <dbReference type="Proteomes" id="UP001157418"/>
    </source>
</evidence>
<name>A0AAU9MI48_9ASTR</name>
<evidence type="ECO:0000313" key="2">
    <source>
        <dbReference type="EMBL" id="CAH1426490.1"/>
    </source>
</evidence>
<organism evidence="2 3">
    <name type="scientific">Lactuca virosa</name>
    <dbReference type="NCBI Taxonomy" id="75947"/>
    <lineage>
        <taxon>Eukaryota</taxon>
        <taxon>Viridiplantae</taxon>
        <taxon>Streptophyta</taxon>
        <taxon>Embryophyta</taxon>
        <taxon>Tracheophyta</taxon>
        <taxon>Spermatophyta</taxon>
        <taxon>Magnoliopsida</taxon>
        <taxon>eudicotyledons</taxon>
        <taxon>Gunneridae</taxon>
        <taxon>Pentapetalae</taxon>
        <taxon>asterids</taxon>
        <taxon>campanulids</taxon>
        <taxon>Asterales</taxon>
        <taxon>Asteraceae</taxon>
        <taxon>Cichorioideae</taxon>
        <taxon>Cichorieae</taxon>
        <taxon>Lactucinae</taxon>
        <taxon>Lactuca</taxon>
    </lineage>
</organism>
<dbReference type="EMBL" id="CAKMRJ010002223">
    <property type="protein sequence ID" value="CAH1426490.1"/>
    <property type="molecule type" value="Genomic_DNA"/>
</dbReference>
<dbReference type="AlphaFoldDB" id="A0AAU9MI48"/>
<dbReference type="InterPro" id="IPR017451">
    <property type="entry name" value="F-box-assoc_interact_dom"/>
</dbReference>
<dbReference type="InterPro" id="IPR013187">
    <property type="entry name" value="F-box-assoc_dom_typ3"/>
</dbReference>
<sequence>MHALRSPQKLLMIRHRKYHTDFYEDEDFYTLHAEDQLPMCPNRKYFGMPAIQFPIRDSRIIGSCNGILCLFVPLENRISLWNPSIRCKITLPDCPWRCYYMVEIGFGFDPITECYKIVSIPNPNCGSIIEDSSFVYNIKTRAWCTIAPPTHFVYEGGFKSVFSEWSIALVGRTL</sequence>
<accession>A0AAU9MI48</accession>
<evidence type="ECO:0000259" key="1">
    <source>
        <dbReference type="Pfam" id="PF08268"/>
    </source>
</evidence>
<gene>
    <name evidence="2" type="ORF">LVIROSA_LOCUS13565</name>
</gene>
<proteinExistence type="predicted"/>
<feature type="domain" description="F-box associated beta-propeller type 3" evidence="1">
    <location>
        <begin position="58"/>
        <end position="146"/>
    </location>
</feature>
<dbReference type="Proteomes" id="UP001157418">
    <property type="component" value="Unassembled WGS sequence"/>
</dbReference>
<protein>
    <recommendedName>
        <fullName evidence="1">F-box associated beta-propeller type 3 domain-containing protein</fullName>
    </recommendedName>
</protein>
<comment type="caution">
    <text evidence="2">The sequence shown here is derived from an EMBL/GenBank/DDBJ whole genome shotgun (WGS) entry which is preliminary data.</text>
</comment>
<keyword evidence="3" id="KW-1185">Reference proteome</keyword>
<dbReference type="PANTHER" id="PTHR31672">
    <property type="entry name" value="BNACNNG10540D PROTEIN"/>
    <property type="match status" value="1"/>
</dbReference>
<dbReference type="NCBIfam" id="TIGR01640">
    <property type="entry name" value="F_box_assoc_1"/>
    <property type="match status" value="1"/>
</dbReference>
<dbReference type="InterPro" id="IPR050796">
    <property type="entry name" value="SCF_F-box_component"/>
</dbReference>
<dbReference type="PANTHER" id="PTHR31672:SF6">
    <property type="entry name" value="F-BOX DOMAIN-CONTAINING PROTEIN"/>
    <property type="match status" value="1"/>
</dbReference>
<reference evidence="2 3" key="1">
    <citation type="submission" date="2022-01" db="EMBL/GenBank/DDBJ databases">
        <authorList>
            <person name="Xiong W."/>
            <person name="Schranz E."/>
        </authorList>
    </citation>
    <scope>NUCLEOTIDE SEQUENCE [LARGE SCALE GENOMIC DNA]</scope>
</reference>